<dbReference type="CDD" id="cd01392">
    <property type="entry name" value="HTH_LacI"/>
    <property type="match status" value="1"/>
</dbReference>
<evidence type="ECO:0000313" key="5">
    <source>
        <dbReference type="EMBL" id="KTS07471.1"/>
    </source>
</evidence>
<evidence type="ECO:0000256" key="2">
    <source>
        <dbReference type="ARBA" id="ARBA00023125"/>
    </source>
</evidence>
<protein>
    <recommendedName>
        <fullName evidence="4">HTH lacI-type domain-containing protein</fullName>
    </recommendedName>
</protein>
<keyword evidence="1" id="KW-0805">Transcription regulation</keyword>
<keyword evidence="2" id="KW-0238">DNA-binding</keyword>
<dbReference type="InterPro" id="IPR028082">
    <property type="entry name" value="Peripla_BP_I"/>
</dbReference>
<evidence type="ECO:0000256" key="1">
    <source>
        <dbReference type="ARBA" id="ARBA00023015"/>
    </source>
</evidence>
<reference evidence="5 6" key="1">
    <citation type="journal article" date="2016" name="Front. Microbiol.">
        <title>Genomic Resource of Rice Seed Associated Bacteria.</title>
        <authorList>
            <person name="Midha S."/>
            <person name="Bansal K."/>
            <person name="Sharma S."/>
            <person name="Kumar N."/>
            <person name="Patil P.P."/>
            <person name="Chaudhry V."/>
            <person name="Patil P.B."/>
        </authorList>
    </citation>
    <scope>NUCLEOTIDE SEQUENCE [LARGE SCALE GENOMIC DNA]</scope>
    <source>
        <strain evidence="5 6">RSA3</strain>
    </source>
</reference>
<dbReference type="Pfam" id="PF13377">
    <property type="entry name" value="Peripla_BP_3"/>
    <property type="match status" value="1"/>
</dbReference>
<dbReference type="SUPFAM" id="SSF47413">
    <property type="entry name" value="lambda repressor-like DNA-binding domains"/>
    <property type="match status" value="1"/>
</dbReference>
<dbReference type="Gene3D" id="3.40.50.2300">
    <property type="match status" value="2"/>
</dbReference>
<evidence type="ECO:0000259" key="4">
    <source>
        <dbReference type="PROSITE" id="PS50932"/>
    </source>
</evidence>
<dbReference type="InterPro" id="IPR046335">
    <property type="entry name" value="LacI/GalR-like_sensor"/>
</dbReference>
<keyword evidence="3" id="KW-0804">Transcription</keyword>
<dbReference type="GO" id="GO:0000976">
    <property type="term" value="F:transcription cis-regulatory region binding"/>
    <property type="evidence" value="ECO:0007669"/>
    <property type="project" value="TreeGrafter"/>
</dbReference>
<gene>
    <name evidence="5" type="ORF">RSA3_16500</name>
</gene>
<dbReference type="InterPro" id="IPR010982">
    <property type="entry name" value="Lambda_DNA-bd_dom_sf"/>
</dbReference>
<name>A0A147F301_MICTE</name>
<organism evidence="5 6">
    <name type="scientific">Microbacterium testaceum</name>
    <name type="common">Aureobacterium testaceum</name>
    <name type="synonym">Brevibacterium testaceum</name>
    <dbReference type="NCBI Taxonomy" id="2033"/>
    <lineage>
        <taxon>Bacteria</taxon>
        <taxon>Bacillati</taxon>
        <taxon>Actinomycetota</taxon>
        <taxon>Actinomycetes</taxon>
        <taxon>Micrococcales</taxon>
        <taxon>Microbacteriaceae</taxon>
        <taxon>Microbacterium</taxon>
    </lineage>
</organism>
<sequence>MTPRKPTLHDVAAAAGVSIAAASFALRDKAGVSPETRERVLAAARALGYVVNAPARSLRTARYGAIGLYLPPGATRLPYYTEFAFGVVDAADRRGLSVILLPHREADDDTPPTAFVDGYVVVDGTTDDAGVRAILDTGRPVVSAEHLVGGEGRVAGSVVYDHETALRGLLDHLTARGARRIAAVLPAAGTAWSRELTTTYETWIAERGGIPISRAIGFIPTAEEVDAAVGDILATERVDALIVGPSGSAAPALEAAHRAGRRVGTDLLLAAYVDEPMHALLTPTVTSFDLEAREVGEACLELFTAIQDADPPTDRVQVRLPRLVVRASTAGP</sequence>
<evidence type="ECO:0000256" key="3">
    <source>
        <dbReference type="ARBA" id="ARBA00023163"/>
    </source>
</evidence>
<dbReference type="AlphaFoldDB" id="A0A147F301"/>
<dbReference type="Gene3D" id="1.10.260.40">
    <property type="entry name" value="lambda repressor-like DNA-binding domains"/>
    <property type="match status" value="1"/>
</dbReference>
<dbReference type="SUPFAM" id="SSF53822">
    <property type="entry name" value="Periplasmic binding protein-like I"/>
    <property type="match status" value="1"/>
</dbReference>
<dbReference type="Pfam" id="PF00356">
    <property type="entry name" value="LacI"/>
    <property type="match status" value="1"/>
</dbReference>
<dbReference type="PATRIC" id="fig|2033.5.peg.3571"/>
<accession>A0A147F301</accession>
<evidence type="ECO:0000313" key="6">
    <source>
        <dbReference type="Proteomes" id="UP000072189"/>
    </source>
</evidence>
<dbReference type="PANTHER" id="PTHR30146">
    <property type="entry name" value="LACI-RELATED TRANSCRIPTIONAL REPRESSOR"/>
    <property type="match status" value="1"/>
</dbReference>
<dbReference type="PROSITE" id="PS00356">
    <property type="entry name" value="HTH_LACI_1"/>
    <property type="match status" value="1"/>
</dbReference>
<dbReference type="PANTHER" id="PTHR30146:SF153">
    <property type="entry name" value="LACTOSE OPERON REPRESSOR"/>
    <property type="match status" value="1"/>
</dbReference>
<dbReference type="SMART" id="SM00354">
    <property type="entry name" value="HTH_LACI"/>
    <property type="match status" value="1"/>
</dbReference>
<dbReference type="PROSITE" id="PS50932">
    <property type="entry name" value="HTH_LACI_2"/>
    <property type="match status" value="1"/>
</dbReference>
<dbReference type="GO" id="GO:0003700">
    <property type="term" value="F:DNA-binding transcription factor activity"/>
    <property type="evidence" value="ECO:0007669"/>
    <property type="project" value="TreeGrafter"/>
</dbReference>
<dbReference type="InterPro" id="IPR000843">
    <property type="entry name" value="HTH_LacI"/>
</dbReference>
<comment type="caution">
    <text evidence="5">The sequence shown here is derived from an EMBL/GenBank/DDBJ whole genome shotgun (WGS) entry which is preliminary data.</text>
</comment>
<dbReference type="EMBL" id="LDRV01000116">
    <property type="protein sequence ID" value="KTS07471.1"/>
    <property type="molecule type" value="Genomic_DNA"/>
</dbReference>
<proteinExistence type="predicted"/>
<dbReference type="OrthoDB" id="252678at2"/>
<dbReference type="Proteomes" id="UP000072189">
    <property type="component" value="Unassembled WGS sequence"/>
</dbReference>
<feature type="domain" description="HTH lacI-type" evidence="4">
    <location>
        <begin position="6"/>
        <end position="60"/>
    </location>
</feature>
<dbReference type="RefSeq" id="WP_058595289.1">
    <property type="nucleotide sequence ID" value="NZ_LDRU01000009.1"/>
</dbReference>